<dbReference type="GO" id="GO:0003684">
    <property type="term" value="F:damaged DNA binding"/>
    <property type="evidence" value="ECO:0007669"/>
    <property type="project" value="TreeGrafter"/>
</dbReference>
<proteinExistence type="predicted"/>
<keyword evidence="3" id="KW-0539">Nucleus</keyword>
<organism evidence="7 8">
    <name type="scientific">Penicillium bovifimosum</name>
    <dbReference type="NCBI Taxonomy" id="126998"/>
    <lineage>
        <taxon>Eukaryota</taxon>
        <taxon>Fungi</taxon>
        <taxon>Dikarya</taxon>
        <taxon>Ascomycota</taxon>
        <taxon>Pezizomycotina</taxon>
        <taxon>Eurotiomycetes</taxon>
        <taxon>Eurotiomycetidae</taxon>
        <taxon>Eurotiales</taxon>
        <taxon>Aspergillaceae</taxon>
        <taxon>Penicillium</taxon>
    </lineage>
</organism>
<gene>
    <name evidence="7" type="ORF">N7515_000221</name>
</gene>
<dbReference type="AlphaFoldDB" id="A0A9W9HEY3"/>
<accession>A0A9W9HEY3</accession>
<evidence type="ECO:0000313" key="7">
    <source>
        <dbReference type="EMBL" id="KAJ5145657.1"/>
    </source>
</evidence>
<dbReference type="Pfam" id="PF08573">
    <property type="entry name" value="SAE2"/>
    <property type="match status" value="1"/>
</dbReference>
<feature type="region of interest" description="Disordered" evidence="5">
    <location>
        <begin position="182"/>
        <end position="264"/>
    </location>
</feature>
<dbReference type="RefSeq" id="XP_056526131.1">
    <property type="nucleotide sequence ID" value="XM_056660965.1"/>
</dbReference>
<dbReference type="InterPro" id="IPR013882">
    <property type="entry name" value="Ctp1_C"/>
</dbReference>
<dbReference type="PANTHER" id="PTHR15107:SF0">
    <property type="entry name" value="DNA ENDONUCLEASE ACTIVATOR CTP1 C-TERMINAL DOMAIN-CONTAINING PROTEIN"/>
    <property type="match status" value="1"/>
</dbReference>
<protein>
    <submittedName>
        <fullName evidence="7">DNA repair protein Sae2/CtIP</fullName>
    </submittedName>
</protein>
<comment type="subcellular location">
    <subcellularLocation>
        <location evidence="1">Nucleus</location>
    </subcellularLocation>
</comment>
<keyword evidence="4" id="KW-0175">Coiled coil</keyword>
<feature type="compositionally biased region" description="Polar residues" evidence="5">
    <location>
        <begin position="478"/>
        <end position="487"/>
    </location>
</feature>
<keyword evidence="8" id="KW-1185">Reference proteome</keyword>
<feature type="coiled-coil region" evidence="4">
    <location>
        <begin position="48"/>
        <end position="75"/>
    </location>
</feature>
<evidence type="ECO:0000256" key="5">
    <source>
        <dbReference type="SAM" id="MobiDB-lite"/>
    </source>
</evidence>
<sequence>MEVIKELHAAVAVACEASFDNAYKQMKSHLGSHAKETGVKQALARQSQLQTETRIRELQDDIAILQSELQQYEVDPRDLELPKEYANLESEFDPKNLWGSDLDDDHCDVQKSRKRVEAKYTALYTNLQTFIQTWSGLKTRILQHKMKLRRWEQQLECEEFSLVLNGKRVKFRRVLSPISDEFDEGHSQTIQGSSRKRPRAECSTPPDKATKLSHKGSCASEVDTAVKLEDDQTPTRAPTPEPASTQSSSPRSEVEPSRFPAPIRPQANVCLQQTRQGLSPIPVRNSGHTQPDMSSERPAVVKNELLSSSPLRTSIHHSEQPFVSTQDLDEIGDKIQTPMKRKAHRDIQVANTLETDNSTNNACRSKRIWNKLPVQRGSILQPVDGNARITTSAQGSSTKCLEYLERRAIPALAEDGEDQRSSKFSPGVNLGPSNTKTNSGCAQRRLEDLLEKSVPPKSALHNSTKCSGSATRKAVTPDSDQTTSRNASELVPNIDPDDEPFRARPLRCLGLEHFKINPARNQGLDYAYDTVVRKKNERKCMSGCTRPGCCGDRFRAMARVGGIPGKSGAEQEEDRAILREFLGPNSQLLQNLSGEERENLLVEARARALANQYGRHRHTHQRAQSPPGFWRTDMPDTQEEEDDLEAAKKLEREKVEERYREAMRPGGLWTWADE</sequence>
<evidence type="ECO:0000259" key="6">
    <source>
        <dbReference type="Pfam" id="PF08573"/>
    </source>
</evidence>
<feature type="region of interest" description="Disordered" evidence="5">
    <location>
        <begin position="412"/>
        <end position="440"/>
    </location>
</feature>
<dbReference type="GO" id="GO:0005634">
    <property type="term" value="C:nucleus"/>
    <property type="evidence" value="ECO:0007669"/>
    <property type="project" value="UniProtKB-SubCell"/>
</dbReference>
<dbReference type="InterPro" id="IPR033316">
    <property type="entry name" value="RBBP8-like"/>
</dbReference>
<dbReference type="PANTHER" id="PTHR15107">
    <property type="entry name" value="RETINOBLASTOMA BINDING PROTEIN 8"/>
    <property type="match status" value="1"/>
</dbReference>
<dbReference type="GO" id="GO:0010792">
    <property type="term" value="P:DNA double-strand break processing involved in repair via single-strand annealing"/>
    <property type="evidence" value="ECO:0007669"/>
    <property type="project" value="TreeGrafter"/>
</dbReference>
<evidence type="ECO:0000256" key="4">
    <source>
        <dbReference type="SAM" id="Coils"/>
    </source>
</evidence>
<dbReference type="GeneID" id="81400135"/>
<feature type="compositionally biased region" description="Polar residues" evidence="5">
    <location>
        <begin position="460"/>
        <end position="470"/>
    </location>
</feature>
<feature type="region of interest" description="Disordered" evidence="5">
    <location>
        <begin position="277"/>
        <end position="298"/>
    </location>
</feature>
<reference evidence="7" key="2">
    <citation type="journal article" date="2023" name="IMA Fungus">
        <title>Comparative genomic study of the Penicillium genus elucidates a diverse pangenome and 15 lateral gene transfer events.</title>
        <authorList>
            <person name="Petersen C."/>
            <person name="Sorensen T."/>
            <person name="Nielsen M.R."/>
            <person name="Sondergaard T.E."/>
            <person name="Sorensen J.L."/>
            <person name="Fitzpatrick D.A."/>
            <person name="Frisvad J.C."/>
            <person name="Nielsen K.L."/>
        </authorList>
    </citation>
    <scope>NUCLEOTIDE SEQUENCE</scope>
    <source>
        <strain evidence="7">IBT 22155</strain>
    </source>
</reference>
<dbReference type="EMBL" id="JAPQKL010000001">
    <property type="protein sequence ID" value="KAJ5145657.1"/>
    <property type="molecule type" value="Genomic_DNA"/>
</dbReference>
<feature type="region of interest" description="Disordered" evidence="5">
    <location>
        <begin position="613"/>
        <end position="644"/>
    </location>
</feature>
<comment type="caution">
    <text evidence="7">The sequence shown here is derived from an EMBL/GenBank/DDBJ whole genome shotgun (WGS) entry which is preliminary data.</text>
</comment>
<evidence type="ECO:0000256" key="2">
    <source>
        <dbReference type="ARBA" id="ARBA00022763"/>
    </source>
</evidence>
<feature type="region of interest" description="Disordered" evidence="5">
    <location>
        <begin position="452"/>
        <end position="499"/>
    </location>
</feature>
<evidence type="ECO:0000313" key="8">
    <source>
        <dbReference type="Proteomes" id="UP001149079"/>
    </source>
</evidence>
<evidence type="ECO:0000256" key="3">
    <source>
        <dbReference type="ARBA" id="ARBA00023242"/>
    </source>
</evidence>
<feature type="domain" description="DNA endonuclease activator Ctp1 C-terminal" evidence="6">
    <location>
        <begin position="527"/>
        <end position="639"/>
    </location>
</feature>
<feature type="compositionally biased region" description="Polar residues" evidence="5">
    <location>
        <begin position="431"/>
        <end position="440"/>
    </location>
</feature>
<dbReference type="Proteomes" id="UP001149079">
    <property type="component" value="Unassembled WGS sequence"/>
</dbReference>
<evidence type="ECO:0000256" key="1">
    <source>
        <dbReference type="ARBA" id="ARBA00004123"/>
    </source>
</evidence>
<dbReference type="OrthoDB" id="5801062at2759"/>
<keyword evidence="2" id="KW-0227">DNA damage</keyword>
<reference evidence="7" key="1">
    <citation type="submission" date="2022-11" db="EMBL/GenBank/DDBJ databases">
        <authorList>
            <person name="Petersen C."/>
        </authorList>
    </citation>
    <scope>NUCLEOTIDE SEQUENCE</scope>
    <source>
        <strain evidence="7">IBT 22155</strain>
    </source>
</reference>
<name>A0A9W9HEY3_9EURO</name>